<name>A0A7W6GWH5_9RHOB</name>
<gene>
    <name evidence="2" type="ORF">GGQ68_004801</name>
</gene>
<dbReference type="AlphaFoldDB" id="A0A7W6GWH5"/>
<dbReference type="EMBL" id="JACIEJ010000023">
    <property type="protein sequence ID" value="MBB3988444.1"/>
    <property type="molecule type" value="Genomic_DNA"/>
</dbReference>
<reference evidence="2 3" key="1">
    <citation type="submission" date="2020-08" db="EMBL/GenBank/DDBJ databases">
        <title>Genomic Encyclopedia of Type Strains, Phase IV (KMG-IV): sequencing the most valuable type-strain genomes for metagenomic binning, comparative biology and taxonomic classification.</title>
        <authorList>
            <person name="Goeker M."/>
        </authorList>
    </citation>
    <scope>NUCLEOTIDE SEQUENCE [LARGE SCALE GENOMIC DNA]</scope>
    <source>
        <strain evidence="2 3">DSM 102235</strain>
    </source>
</reference>
<organism evidence="2 3">
    <name type="scientific">Sagittula marina</name>
    <dbReference type="NCBI Taxonomy" id="943940"/>
    <lineage>
        <taxon>Bacteria</taxon>
        <taxon>Pseudomonadati</taxon>
        <taxon>Pseudomonadota</taxon>
        <taxon>Alphaproteobacteria</taxon>
        <taxon>Rhodobacterales</taxon>
        <taxon>Roseobacteraceae</taxon>
        <taxon>Sagittula</taxon>
    </lineage>
</organism>
<dbReference type="Proteomes" id="UP000541426">
    <property type="component" value="Unassembled WGS sequence"/>
</dbReference>
<keyword evidence="1" id="KW-0732">Signal</keyword>
<keyword evidence="3" id="KW-1185">Reference proteome</keyword>
<evidence type="ECO:0000313" key="3">
    <source>
        <dbReference type="Proteomes" id="UP000541426"/>
    </source>
</evidence>
<proteinExistence type="predicted"/>
<feature type="chain" id="PRO_5031116681" evidence="1">
    <location>
        <begin position="22"/>
        <end position="130"/>
    </location>
</feature>
<evidence type="ECO:0000313" key="2">
    <source>
        <dbReference type="EMBL" id="MBB3988444.1"/>
    </source>
</evidence>
<dbReference type="RefSeq" id="WP_183970278.1">
    <property type="nucleotide sequence ID" value="NZ_BAABBZ010000050.1"/>
</dbReference>
<accession>A0A7W6GWH5</accession>
<protein>
    <submittedName>
        <fullName evidence="2">Uncharacterized protein</fullName>
    </submittedName>
</protein>
<sequence length="130" mass="14253">MRPLIWTFLAVSSLAPNSVAAQEDAFFLLSGAQLECLAQNAAQYLTSTDHTLFIKPGDCGSEQTGKTLSFIEMTLNAAPNIEIVEDRETPDEIVVFTREDFLCITDQVLPEAADLVAFYPQGCRLVVRAP</sequence>
<comment type="caution">
    <text evidence="2">The sequence shown here is derived from an EMBL/GenBank/DDBJ whole genome shotgun (WGS) entry which is preliminary data.</text>
</comment>
<evidence type="ECO:0000256" key="1">
    <source>
        <dbReference type="SAM" id="SignalP"/>
    </source>
</evidence>
<feature type="signal peptide" evidence="1">
    <location>
        <begin position="1"/>
        <end position="21"/>
    </location>
</feature>